<gene>
    <name evidence="2" type="ORF">SAMN04487991_1392</name>
</gene>
<evidence type="ECO:0000313" key="3">
    <source>
        <dbReference type="Proteomes" id="UP000199630"/>
    </source>
</evidence>
<name>A0A1I3NKP6_9RHOB</name>
<evidence type="ECO:0000256" key="1">
    <source>
        <dbReference type="ARBA" id="ARBA00006018"/>
    </source>
</evidence>
<dbReference type="Pfam" id="PF01455">
    <property type="entry name" value="HupF_HypC"/>
    <property type="match status" value="1"/>
</dbReference>
<comment type="similarity">
    <text evidence="1">Belongs to the HupF/HypC family.</text>
</comment>
<dbReference type="Gene3D" id="2.30.30.140">
    <property type="match status" value="1"/>
</dbReference>
<organism evidence="2 3">
    <name type="scientific">Celeribacter neptunius</name>
    <dbReference type="NCBI Taxonomy" id="588602"/>
    <lineage>
        <taxon>Bacteria</taxon>
        <taxon>Pseudomonadati</taxon>
        <taxon>Pseudomonadota</taxon>
        <taxon>Alphaproteobacteria</taxon>
        <taxon>Rhodobacterales</taxon>
        <taxon>Roseobacteraceae</taxon>
        <taxon>Celeribacter</taxon>
    </lineage>
</organism>
<dbReference type="GO" id="GO:0051604">
    <property type="term" value="P:protein maturation"/>
    <property type="evidence" value="ECO:0007669"/>
    <property type="project" value="TreeGrafter"/>
</dbReference>
<accession>A0A1I3NKP6</accession>
<dbReference type="GO" id="GO:1902670">
    <property type="term" value="F:carbon dioxide binding"/>
    <property type="evidence" value="ECO:0007669"/>
    <property type="project" value="TreeGrafter"/>
</dbReference>
<dbReference type="Proteomes" id="UP000199630">
    <property type="component" value="Unassembled WGS sequence"/>
</dbReference>
<dbReference type="OrthoDB" id="9806017at2"/>
<dbReference type="RefSeq" id="WP_090059435.1">
    <property type="nucleotide sequence ID" value="NZ_FORH01000002.1"/>
</dbReference>
<dbReference type="NCBIfam" id="TIGR00074">
    <property type="entry name" value="hypC_hupF"/>
    <property type="match status" value="1"/>
</dbReference>
<dbReference type="SUPFAM" id="SSF159127">
    <property type="entry name" value="HupF/HypC-like"/>
    <property type="match status" value="1"/>
</dbReference>
<reference evidence="3" key="1">
    <citation type="submission" date="2016-10" db="EMBL/GenBank/DDBJ databases">
        <authorList>
            <person name="Varghese N."/>
            <person name="Submissions S."/>
        </authorList>
    </citation>
    <scope>NUCLEOTIDE SEQUENCE [LARGE SCALE GENOMIC DNA]</scope>
    <source>
        <strain evidence="3">DSM 26471</strain>
    </source>
</reference>
<dbReference type="AlphaFoldDB" id="A0A1I3NKP6"/>
<dbReference type="EMBL" id="FORH01000002">
    <property type="protein sequence ID" value="SFJ09520.1"/>
    <property type="molecule type" value="Genomic_DNA"/>
</dbReference>
<keyword evidence="3" id="KW-1185">Reference proteome</keyword>
<dbReference type="STRING" id="588602.SAMN04487991_1392"/>
<dbReference type="PRINTS" id="PR00445">
    <property type="entry name" value="HUPFHYPC"/>
</dbReference>
<proteinExistence type="inferred from homology"/>
<dbReference type="PANTHER" id="PTHR35177:SF2">
    <property type="entry name" value="HYDROGENASE MATURATION FACTOR HYBG"/>
    <property type="match status" value="1"/>
</dbReference>
<protein>
    <submittedName>
        <fullName evidence="2">Hydrogenase expression/formation protein HypC</fullName>
    </submittedName>
</protein>
<dbReference type="GO" id="GO:0005506">
    <property type="term" value="F:iron ion binding"/>
    <property type="evidence" value="ECO:0007669"/>
    <property type="project" value="TreeGrafter"/>
</dbReference>
<evidence type="ECO:0000313" key="2">
    <source>
        <dbReference type="EMBL" id="SFJ09520.1"/>
    </source>
</evidence>
<dbReference type="PANTHER" id="PTHR35177">
    <property type="entry name" value="HYDROGENASE MATURATION FACTOR HYBG"/>
    <property type="match status" value="1"/>
</dbReference>
<sequence>MCLSYPMKILSKPGAHVAICDRDGQQHRVDMTFLAEAEPGDWVTVHLGIAREKISEADAGQIRDALKALDMVRAGETDVDHLFSDLVDRVPPRPPVSGES</sequence>
<dbReference type="InterPro" id="IPR001109">
    <property type="entry name" value="Hydrogenase_HupF/HypC"/>
</dbReference>